<dbReference type="AlphaFoldDB" id="A0A2P6PAL9"/>
<proteinExistence type="predicted"/>
<protein>
    <submittedName>
        <fullName evidence="2">Uncharacterized protein</fullName>
    </submittedName>
</protein>
<accession>A0A2P6PAL9</accession>
<keyword evidence="3" id="KW-1185">Reference proteome</keyword>
<evidence type="ECO:0000313" key="2">
    <source>
        <dbReference type="EMBL" id="PRQ18962.1"/>
    </source>
</evidence>
<evidence type="ECO:0000313" key="3">
    <source>
        <dbReference type="Proteomes" id="UP000238479"/>
    </source>
</evidence>
<gene>
    <name evidence="2" type="ORF">RchiOBHm_Chr7g0211951</name>
</gene>
<keyword evidence="1" id="KW-0812">Transmembrane</keyword>
<dbReference type="EMBL" id="PDCK01000045">
    <property type="protein sequence ID" value="PRQ18962.1"/>
    <property type="molecule type" value="Genomic_DNA"/>
</dbReference>
<dbReference type="Gramene" id="PRQ18962">
    <property type="protein sequence ID" value="PRQ18962"/>
    <property type="gene ID" value="RchiOBHm_Chr7g0211951"/>
</dbReference>
<name>A0A2P6PAL9_ROSCH</name>
<feature type="transmembrane region" description="Helical" evidence="1">
    <location>
        <begin position="39"/>
        <end position="62"/>
    </location>
</feature>
<dbReference type="Proteomes" id="UP000238479">
    <property type="component" value="Chromosome 7"/>
</dbReference>
<sequence length="93" mass="10666">MGDQRRWWRTAEALSKKRRCRKLKEYDTVQSKIGAVENLILVFGFVLEVVAMVALVLTHVWLNDPERPCLSPTPIMNAGDGYVYSWGRNKKGT</sequence>
<evidence type="ECO:0000256" key="1">
    <source>
        <dbReference type="SAM" id="Phobius"/>
    </source>
</evidence>
<keyword evidence="1" id="KW-0472">Membrane</keyword>
<reference evidence="2 3" key="1">
    <citation type="journal article" date="2018" name="Nat. Genet.">
        <title>The Rosa genome provides new insights in the design of modern roses.</title>
        <authorList>
            <person name="Bendahmane M."/>
        </authorList>
    </citation>
    <scope>NUCLEOTIDE SEQUENCE [LARGE SCALE GENOMIC DNA]</scope>
    <source>
        <strain evidence="3">cv. Old Blush</strain>
    </source>
</reference>
<comment type="caution">
    <text evidence="2">The sequence shown here is derived from an EMBL/GenBank/DDBJ whole genome shotgun (WGS) entry which is preliminary data.</text>
</comment>
<keyword evidence="1" id="KW-1133">Transmembrane helix</keyword>
<organism evidence="2 3">
    <name type="scientific">Rosa chinensis</name>
    <name type="common">China rose</name>
    <dbReference type="NCBI Taxonomy" id="74649"/>
    <lineage>
        <taxon>Eukaryota</taxon>
        <taxon>Viridiplantae</taxon>
        <taxon>Streptophyta</taxon>
        <taxon>Embryophyta</taxon>
        <taxon>Tracheophyta</taxon>
        <taxon>Spermatophyta</taxon>
        <taxon>Magnoliopsida</taxon>
        <taxon>eudicotyledons</taxon>
        <taxon>Gunneridae</taxon>
        <taxon>Pentapetalae</taxon>
        <taxon>rosids</taxon>
        <taxon>fabids</taxon>
        <taxon>Rosales</taxon>
        <taxon>Rosaceae</taxon>
        <taxon>Rosoideae</taxon>
        <taxon>Rosoideae incertae sedis</taxon>
        <taxon>Rosa</taxon>
    </lineage>
</organism>